<sequence length="188" mass="19751">MKELWQLFGVFARLGAVTFGGGYAMLPILQREIVEKRNWATEDEVMDYYAIGQCTPGIISVNVSTFIGFKLKGILGGIIATLGFIAPSIVIIAIIATFISAFADAMVVKHAFAGIRVCVCVLIFNAVIKLGKGAVKDIVTGIVCALVFLAATFTPVSPIILVVLAGAAGAVSKAIGRRFAKDKGGKNA</sequence>
<keyword evidence="6 7" id="KW-0472">Membrane</keyword>
<gene>
    <name evidence="8" type="ORF">H8699_03680</name>
</gene>
<comment type="caution">
    <text evidence="8">The sequence shown here is derived from an EMBL/GenBank/DDBJ whole genome shotgun (WGS) entry which is preliminary data.</text>
</comment>
<evidence type="ECO:0000256" key="4">
    <source>
        <dbReference type="ARBA" id="ARBA00022692"/>
    </source>
</evidence>
<feature type="transmembrane region" description="Helical" evidence="7">
    <location>
        <begin position="111"/>
        <end position="128"/>
    </location>
</feature>
<keyword evidence="4 7" id="KW-0812">Transmembrane</keyword>
<dbReference type="Proteomes" id="UP000654279">
    <property type="component" value="Unassembled WGS sequence"/>
</dbReference>
<proteinExistence type="inferred from homology"/>
<dbReference type="InterPro" id="IPR003370">
    <property type="entry name" value="Chromate_transpt"/>
</dbReference>
<dbReference type="AlphaFoldDB" id="A0A926CZE1"/>
<feature type="transmembrane region" description="Helical" evidence="7">
    <location>
        <begin position="6"/>
        <end position="29"/>
    </location>
</feature>
<evidence type="ECO:0000313" key="8">
    <source>
        <dbReference type="EMBL" id="MBC8528537.1"/>
    </source>
</evidence>
<accession>A0A926CZE1</accession>
<dbReference type="RefSeq" id="WP_249284528.1">
    <property type="nucleotide sequence ID" value="NZ_JACRSO010000001.1"/>
</dbReference>
<reference evidence="8" key="1">
    <citation type="submission" date="2020-08" db="EMBL/GenBank/DDBJ databases">
        <title>Genome public.</title>
        <authorList>
            <person name="Liu C."/>
            <person name="Sun Q."/>
        </authorList>
    </citation>
    <scope>NUCLEOTIDE SEQUENCE</scope>
    <source>
        <strain evidence="8">NSJ-44</strain>
    </source>
</reference>
<dbReference type="InterPro" id="IPR052518">
    <property type="entry name" value="CHR_Transporter"/>
</dbReference>
<dbReference type="Pfam" id="PF02417">
    <property type="entry name" value="Chromate_transp"/>
    <property type="match status" value="1"/>
</dbReference>
<evidence type="ECO:0000256" key="7">
    <source>
        <dbReference type="SAM" id="Phobius"/>
    </source>
</evidence>
<keyword evidence="9" id="KW-1185">Reference proteome</keyword>
<protein>
    <submittedName>
        <fullName evidence="8">Chromate transporter</fullName>
    </submittedName>
</protein>
<organism evidence="8 9">
    <name type="scientific">Luoshenia tenuis</name>
    <dbReference type="NCBI Taxonomy" id="2763654"/>
    <lineage>
        <taxon>Bacteria</taxon>
        <taxon>Bacillati</taxon>
        <taxon>Bacillota</taxon>
        <taxon>Clostridia</taxon>
        <taxon>Christensenellales</taxon>
        <taxon>Christensenellaceae</taxon>
        <taxon>Luoshenia</taxon>
    </lineage>
</organism>
<evidence type="ECO:0000256" key="5">
    <source>
        <dbReference type="ARBA" id="ARBA00022989"/>
    </source>
</evidence>
<keyword evidence="3" id="KW-1003">Cell membrane</keyword>
<dbReference type="EMBL" id="JACRSO010000001">
    <property type="protein sequence ID" value="MBC8528537.1"/>
    <property type="molecule type" value="Genomic_DNA"/>
</dbReference>
<evidence type="ECO:0000256" key="1">
    <source>
        <dbReference type="ARBA" id="ARBA00004651"/>
    </source>
</evidence>
<evidence type="ECO:0000256" key="3">
    <source>
        <dbReference type="ARBA" id="ARBA00022475"/>
    </source>
</evidence>
<name>A0A926CZE1_9FIRM</name>
<comment type="similarity">
    <text evidence="2">Belongs to the chromate ion transporter (CHR) (TC 2.A.51) family.</text>
</comment>
<comment type="subcellular location">
    <subcellularLocation>
        <location evidence="1">Cell membrane</location>
        <topology evidence="1">Multi-pass membrane protein</topology>
    </subcellularLocation>
</comment>
<evidence type="ECO:0000313" key="9">
    <source>
        <dbReference type="Proteomes" id="UP000654279"/>
    </source>
</evidence>
<keyword evidence="5 7" id="KW-1133">Transmembrane helix</keyword>
<feature type="transmembrane region" description="Helical" evidence="7">
    <location>
        <begin position="159"/>
        <end position="176"/>
    </location>
</feature>
<dbReference type="GO" id="GO:0005886">
    <property type="term" value="C:plasma membrane"/>
    <property type="evidence" value="ECO:0007669"/>
    <property type="project" value="UniProtKB-SubCell"/>
</dbReference>
<feature type="transmembrane region" description="Helical" evidence="7">
    <location>
        <begin position="74"/>
        <end position="99"/>
    </location>
</feature>
<dbReference type="PANTHER" id="PTHR43663:SF1">
    <property type="entry name" value="CHROMATE TRANSPORTER"/>
    <property type="match status" value="1"/>
</dbReference>
<dbReference type="PANTHER" id="PTHR43663">
    <property type="entry name" value="CHROMATE TRANSPORT PROTEIN-RELATED"/>
    <property type="match status" value="1"/>
</dbReference>
<evidence type="ECO:0000256" key="2">
    <source>
        <dbReference type="ARBA" id="ARBA00005262"/>
    </source>
</evidence>
<dbReference type="GO" id="GO:0015109">
    <property type="term" value="F:chromate transmembrane transporter activity"/>
    <property type="evidence" value="ECO:0007669"/>
    <property type="project" value="InterPro"/>
</dbReference>
<evidence type="ECO:0000256" key="6">
    <source>
        <dbReference type="ARBA" id="ARBA00023136"/>
    </source>
</evidence>